<dbReference type="Pfam" id="PF13648">
    <property type="entry name" value="Lipocalin_4"/>
    <property type="match status" value="1"/>
</dbReference>
<feature type="domain" description="Lipocalin-like" evidence="1">
    <location>
        <begin position="34"/>
        <end position="142"/>
    </location>
</feature>
<gene>
    <name evidence="2" type="ORF">L6773_10860</name>
</gene>
<dbReference type="EMBL" id="JAKLWS010000012">
    <property type="protein sequence ID" value="MCG2589071.1"/>
    <property type="molecule type" value="Genomic_DNA"/>
</dbReference>
<dbReference type="Proteomes" id="UP001165366">
    <property type="component" value="Unassembled WGS sequence"/>
</dbReference>
<proteinExistence type="predicted"/>
<evidence type="ECO:0000313" key="2">
    <source>
        <dbReference type="EMBL" id="MCG2589071.1"/>
    </source>
</evidence>
<dbReference type="RefSeq" id="WP_237854337.1">
    <property type="nucleotide sequence ID" value="NZ_JAKLWS010000012.1"/>
</dbReference>
<organism evidence="2 3">
    <name type="scientific">Rhodohalobacter sulfatireducens</name>
    <dbReference type="NCBI Taxonomy" id="2911366"/>
    <lineage>
        <taxon>Bacteria</taxon>
        <taxon>Pseudomonadati</taxon>
        <taxon>Balneolota</taxon>
        <taxon>Balneolia</taxon>
        <taxon>Balneolales</taxon>
        <taxon>Balneolaceae</taxon>
        <taxon>Rhodohalobacter</taxon>
    </lineage>
</organism>
<sequence length="173" mass="20051">MNDRHKILTPLILIGSLTFLLSDCSSTKESNSKIVGEWEVTDVEYDAFVGNVTIEQYLLDVGYSEQEADESLSYFHNYYHDMLNGSIEFDAEYWYWTNIGPTGYEEGEWTIKNNDSIIILDEGTQWETVINIHSLTTNRLIIEFEMEVEEELDPGYEPPAEIVRLHVRLNLSK</sequence>
<keyword evidence="3" id="KW-1185">Reference proteome</keyword>
<protein>
    <submittedName>
        <fullName evidence="2">Lipocalin family protein</fullName>
    </submittedName>
</protein>
<dbReference type="InterPro" id="IPR024311">
    <property type="entry name" value="Lipocalin-like"/>
</dbReference>
<reference evidence="2" key="2">
    <citation type="submission" date="2024-05" db="EMBL/GenBank/DDBJ databases">
        <title>Rhodohalobacter halophilus gen. nov., sp. nov., a moderately halophilic member of the family Balneolaceae.</title>
        <authorList>
            <person name="Xia J."/>
        </authorList>
    </citation>
    <scope>NUCLEOTIDE SEQUENCE</scope>
    <source>
        <strain evidence="2">WB101</strain>
    </source>
</reference>
<evidence type="ECO:0000313" key="3">
    <source>
        <dbReference type="Proteomes" id="UP001165366"/>
    </source>
</evidence>
<comment type="caution">
    <text evidence="2">The sequence shown here is derived from an EMBL/GenBank/DDBJ whole genome shotgun (WGS) entry which is preliminary data.</text>
</comment>
<accession>A0ABS9KE14</accession>
<name>A0ABS9KE14_9BACT</name>
<reference evidence="2" key="1">
    <citation type="submission" date="2022-01" db="EMBL/GenBank/DDBJ databases">
        <authorList>
            <person name="Wang Y."/>
        </authorList>
    </citation>
    <scope>NUCLEOTIDE SEQUENCE</scope>
    <source>
        <strain evidence="2">WB101</strain>
    </source>
</reference>
<evidence type="ECO:0000259" key="1">
    <source>
        <dbReference type="Pfam" id="PF13648"/>
    </source>
</evidence>